<name>L7C8G3_RHOBT</name>
<dbReference type="EMBL" id="AMWG01000172">
    <property type="protein sequence ID" value="ELP30095.1"/>
    <property type="molecule type" value="Genomic_DNA"/>
</dbReference>
<sequence length="124" mass="14059">MAIDDEHLAERQRRMDATIAAQSARHMSDTKWRKLLNALEGCGIVLHWKFLRDDRVFHSPPLGGTALLETQFADIHPFPYSPYREIEWIAFPDTDADTVHSLVDSVGEFMIVSAGDDTQILAYS</sequence>
<proteinExistence type="predicted"/>
<protein>
    <submittedName>
        <fullName evidence="1">Uncharacterized protein</fullName>
    </submittedName>
</protein>
<evidence type="ECO:0000313" key="2">
    <source>
        <dbReference type="Proteomes" id="UP000010959"/>
    </source>
</evidence>
<reference evidence="1 2" key="1">
    <citation type="journal article" date="2013" name="Mar. Genomics">
        <title>Expression of sulfatases in Rhodopirellula baltica and the diversity of sulfatases in the genus Rhodopirellula.</title>
        <authorList>
            <person name="Wegner C.E."/>
            <person name="Richter-Heitmann T."/>
            <person name="Klindworth A."/>
            <person name="Klockow C."/>
            <person name="Richter M."/>
            <person name="Achstetter T."/>
            <person name="Glockner F.O."/>
            <person name="Harder J."/>
        </authorList>
    </citation>
    <scope>NUCLEOTIDE SEQUENCE [LARGE SCALE GENOMIC DNA]</scope>
    <source>
        <strain evidence="1 2">SWK14</strain>
    </source>
</reference>
<gene>
    <name evidence="1" type="ORF">RBSWK_05981</name>
</gene>
<dbReference type="Proteomes" id="UP000010959">
    <property type="component" value="Unassembled WGS sequence"/>
</dbReference>
<evidence type="ECO:0000313" key="1">
    <source>
        <dbReference type="EMBL" id="ELP30095.1"/>
    </source>
</evidence>
<organism evidence="1 2">
    <name type="scientific">Rhodopirellula baltica SWK14</name>
    <dbReference type="NCBI Taxonomy" id="993516"/>
    <lineage>
        <taxon>Bacteria</taxon>
        <taxon>Pseudomonadati</taxon>
        <taxon>Planctomycetota</taxon>
        <taxon>Planctomycetia</taxon>
        <taxon>Pirellulales</taxon>
        <taxon>Pirellulaceae</taxon>
        <taxon>Rhodopirellula</taxon>
    </lineage>
</organism>
<dbReference type="PATRIC" id="fig|993516.3.peg.6408"/>
<accession>L7C8G3</accession>
<comment type="caution">
    <text evidence="1">The sequence shown here is derived from an EMBL/GenBank/DDBJ whole genome shotgun (WGS) entry which is preliminary data.</text>
</comment>
<dbReference type="AlphaFoldDB" id="L7C8G3"/>